<dbReference type="Pfam" id="PF00970">
    <property type="entry name" value="FAD_binding_6"/>
    <property type="match status" value="1"/>
</dbReference>
<dbReference type="InterPro" id="IPR039261">
    <property type="entry name" value="FNR_nucleotide-bd"/>
</dbReference>
<dbReference type="Gene3D" id="2.40.30.10">
    <property type="entry name" value="Translation factors"/>
    <property type="match status" value="1"/>
</dbReference>
<dbReference type="InterPro" id="IPR050415">
    <property type="entry name" value="MRET"/>
</dbReference>
<evidence type="ECO:0000256" key="1">
    <source>
        <dbReference type="ARBA" id="ARBA00001970"/>
    </source>
</evidence>
<dbReference type="PATRIC" id="fig|1469144.10.peg.2602"/>
<keyword evidence="11" id="KW-0813">Transport</keyword>
<keyword evidence="15" id="KW-1185">Reference proteome</keyword>
<dbReference type="InterPro" id="IPR008333">
    <property type="entry name" value="Cbr1-like_FAD-bd_dom"/>
</dbReference>
<evidence type="ECO:0000256" key="9">
    <source>
        <dbReference type="ARBA" id="ARBA00048649"/>
    </source>
</evidence>
<dbReference type="InterPro" id="IPR000971">
    <property type="entry name" value="Globin"/>
</dbReference>
<keyword evidence="5" id="KW-0001">2Fe-2S</keyword>
<dbReference type="SUPFAM" id="SSF52343">
    <property type="entry name" value="Ferredoxin reductase-like, C-terminal NADP-linked domain"/>
    <property type="match status" value="1"/>
</dbReference>
<dbReference type="Gene3D" id="1.10.490.10">
    <property type="entry name" value="Globins"/>
    <property type="match status" value="1"/>
</dbReference>
<dbReference type="InterPro" id="IPR001433">
    <property type="entry name" value="OxRdtase_FAD/NAD-bd"/>
</dbReference>
<keyword evidence="7" id="KW-0411">Iron-sulfur</keyword>
<dbReference type="Pfam" id="PF00042">
    <property type="entry name" value="Globin"/>
    <property type="match status" value="1"/>
</dbReference>
<evidence type="ECO:0000256" key="11">
    <source>
        <dbReference type="RuleBase" id="RU000356"/>
    </source>
</evidence>
<name>A0A132MU45_9ACTN</name>
<dbReference type="STRING" id="1469144.LI90_2399"/>
<evidence type="ECO:0000256" key="5">
    <source>
        <dbReference type="ARBA" id="ARBA00022714"/>
    </source>
</evidence>
<evidence type="ECO:0000256" key="8">
    <source>
        <dbReference type="ARBA" id="ARBA00023027"/>
    </source>
</evidence>
<keyword evidence="11" id="KW-0349">Heme</keyword>
<evidence type="ECO:0000259" key="13">
    <source>
        <dbReference type="PROSITE" id="PS51384"/>
    </source>
</evidence>
<evidence type="ECO:0000256" key="7">
    <source>
        <dbReference type="ARBA" id="ARBA00023014"/>
    </source>
</evidence>
<keyword evidence="8" id="KW-0520">NAD</keyword>
<dbReference type="AlphaFoldDB" id="A0A132MU45"/>
<dbReference type="SUPFAM" id="SSF46458">
    <property type="entry name" value="Globin-like"/>
    <property type="match status" value="1"/>
</dbReference>
<comment type="catalytic activity">
    <reaction evidence="9">
        <text>2 nitric oxide + NADH + 2 O2 = 2 nitrate + NAD(+) + H(+)</text>
        <dbReference type="Rhea" id="RHEA:19469"/>
        <dbReference type="ChEBI" id="CHEBI:15378"/>
        <dbReference type="ChEBI" id="CHEBI:15379"/>
        <dbReference type="ChEBI" id="CHEBI:16480"/>
        <dbReference type="ChEBI" id="CHEBI:17632"/>
        <dbReference type="ChEBI" id="CHEBI:57540"/>
        <dbReference type="ChEBI" id="CHEBI:57945"/>
        <dbReference type="EC" id="1.14.12.17"/>
    </reaction>
</comment>
<dbReference type="PROSITE" id="PS51384">
    <property type="entry name" value="FAD_FR"/>
    <property type="match status" value="1"/>
</dbReference>
<dbReference type="PANTHER" id="PTHR47354">
    <property type="entry name" value="NADH OXIDOREDUCTASE HCR"/>
    <property type="match status" value="1"/>
</dbReference>
<dbReference type="PANTHER" id="PTHR47354:SF5">
    <property type="entry name" value="PROTEIN RFBI"/>
    <property type="match status" value="1"/>
</dbReference>
<comment type="cofactor">
    <cofactor evidence="2">
        <name>FAD</name>
        <dbReference type="ChEBI" id="CHEBI:57692"/>
    </cofactor>
</comment>
<evidence type="ECO:0000259" key="12">
    <source>
        <dbReference type="PROSITE" id="PS01033"/>
    </source>
</evidence>
<keyword evidence="14" id="KW-0560">Oxidoreductase</keyword>
<dbReference type="SUPFAM" id="SSF63380">
    <property type="entry name" value="Riboflavin synthase domain-like"/>
    <property type="match status" value="1"/>
</dbReference>
<dbReference type="PRINTS" id="PR00371">
    <property type="entry name" value="FPNCR"/>
</dbReference>
<dbReference type="GO" id="GO:0019825">
    <property type="term" value="F:oxygen binding"/>
    <property type="evidence" value="ECO:0007669"/>
    <property type="project" value="InterPro"/>
</dbReference>
<dbReference type="GO" id="GO:0020037">
    <property type="term" value="F:heme binding"/>
    <property type="evidence" value="ECO:0007669"/>
    <property type="project" value="InterPro"/>
</dbReference>
<proteinExistence type="inferred from homology"/>
<dbReference type="EMBL" id="LAXD01000001">
    <property type="protein sequence ID" value="KWX01371.1"/>
    <property type="molecule type" value="Genomic_DNA"/>
</dbReference>
<dbReference type="CDD" id="cd19753">
    <property type="entry name" value="Mb-like_oxidoreductase"/>
    <property type="match status" value="1"/>
</dbReference>
<dbReference type="Proteomes" id="UP000070188">
    <property type="component" value="Unassembled WGS sequence"/>
</dbReference>
<keyword evidence="11" id="KW-0561">Oxygen transport</keyword>
<sequence length="377" mass="42277">MDRPQPLDQTEQARLIRESFQVIAQHGDRVALHFFAELFLRHPELRDLFPVAMSELRGGLFDAITTIVQRIVSTGTLVPFLQQLGRDHRKYDIRTEHFAYVGEALMITLEKYAGEAWTPQVAEAWRSTYDLAAKVMLQAMQSVPPGTPRWWDAEVLHHQRYPGRIAVIVVRPHQPLPYVAGQYVTIETPYWPRVWRPFSIANAPREDHLLEFHVRAVGAGWVSNALVGKVQVGDRLKLGSAMGSMVLDETSDRPVLCVAGGTGLAPLKAIAQAFARDPRGRTLHLFFGARDDDELYDLENLLHLAEACPAITVVPVVSQYPSQRWRFGSLPDVVAESGNWAGHDVYVCGPPQMVTATVRRLADQGCPTSRIFYDPVT</sequence>
<feature type="domain" description="Globin" evidence="12">
    <location>
        <begin position="6"/>
        <end position="141"/>
    </location>
</feature>
<comment type="similarity">
    <text evidence="11">Belongs to the globin family.</text>
</comment>
<dbReference type="CDD" id="cd06187">
    <property type="entry name" value="O2ase_reductase_like"/>
    <property type="match status" value="1"/>
</dbReference>
<keyword evidence="14" id="KW-0223">Dioxygenase</keyword>
<dbReference type="Gene3D" id="3.40.50.80">
    <property type="entry name" value="Nucleotide-binding domain of ferredoxin-NADP reductase (FNR) module"/>
    <property type="match status" value="1"/>
</dbReference>
<evidence type="ECO:0000256" key="6">
    <source>
        <dbReference type="ARBA" id="ARBA00022857"/>
    </source>
</evidence>
<comment type="caution">
    <text evidence="14">The sequence shown here is derived from an EMBL/GenBank/DDBJ whole genome shotgun (WGS) entry which is preliminary data.</text>
</comment>
<dbReference type="GO" id="GO:0005344">
    <property type="term" value="F:oxygen carrier activity"/>
    <property type="evidence" value="ECO:0007669"/>
    <property type="project" value="UniProtKB-KW"/>
</dbReference>
<comment type="cofactor">
    <cofactor evidence="1">
        <name>heme b</name>
        <dbReference type="ChEBI" id="CHEBI:60344"/>
    </cofactor>
</comment>
<reference evidence="15" key="1">
    <citation type="submission" date="2015-04" db="EMBL/GenBank/DDBJ databases">
        <title>Physiological reanalysis, assessment of diazotrophy, and genome sequences of multiple isolates of Streptomyces thermoautotrophicus.</title>
        <authorList>
            <person name="MacKellar D.C."/>
            <person name="Lieber L."/>
            <person name="Norman J."/>
            <person name="Bolger A."/>
            <person name="Tobin C."/>
            <person name="Murray J.W."/>
            <person name="Chang R."/>
            <person name="Ford T."/>
            <person name="Nguyen P.Q."/>
            <person name="Woodward J."/>
            <person name="Permingeat H."/>
            <person name="Joshi N.S."/>
            <person name="Silver P.A."/>
            <person name="Usadel B."/>
            <person name="Rutherford A.W."/>
            <person name="Friesen M."/>
            <person name="Prell J."/>
        </authorList>
    </citation>
    <scope>NUCLEOTIDE SEQUENCE [LARGE SCALE GENOMIC DNA]</scope>
    <source>
        <strain evidence="15">H1</strain>
    </source>
</reference>
<comment type="similarity">
    <text evidence="3">In the C-terminal section; belongs to the flavoprotein pyridine nucleotide cytochrome reductase family.</text>
</comment>
<protein>
    <recommendedName>
        <fullName evidence="4">nitric oxide dioxygenase</fullName>
        <ecNumber evidence="4">1.14.12.17</ecNumber>
    </recommendedName>
</protein>
<evidence type="ECO:0000256" key="2">
    <source>
        <dbReference type="ARBA" id="ARBA00001974"/>
    </source>
</evidence>
<keyword evidence="11" id="KW-0408">Iron</keyword>
<evidence type="ECO:0000313" key="15">
    <source>
        <dbReference type="Proteomes" id="UP000070188"/>
    </source>
</evidence>
<feature type="domain" description="FAD-binding FR-type" evidence="13">
    <location>
        <begin position="148"/>
        <end position="248"/>
    </location>
</feature>
<gene>
    <name evidence="14" type="ORF">LI90_2399</name>
</gene>
<dbReference type="GO" id="GO:0051537">
    <property type="term" value="F:2 iron, 2 sulfur cluster binding"/>
    <property type="evidence" value="ECO:0007669"/>
    <property type="project" value="UniProtKB-KW"/>
</dbReference>
<keyword evidence="11" id="KW-0479">Metal-binding</keyword>
<dbReference type="InterPro" id="IPR001709">
    <property type="entry name" value="Flavoprot_Pyr_Nucl_cyt_Rdtase"/>
</dbReference>
<dbReference type="InterPro" id="IPR009050">
    <property type="entry name" value="Globin-like_sf"/>
</dbReference>
<keyword evidence="6" id="KW-0521">NADP</keyword>
<comment type="catalytic activity">
    <reaction evidence="10">
        <text>2 nitric oxide + NADPH + 2 O2 = 2 nitrate + NADP(+) + H(+)</text>
        <dbReference type="Rhea" id="RHEA:19465"/>
        <dbReference type="ChEBI" id="CHEBI:15378"/>
        <dbReference type="ChEBI" id="CHEBI:15379"/>
        <dbReference type="ChEBI" id="CHEBI:16480"/>
        <dbReference type="ChEBI" id="CHEBI:17632"/>
        <dbReference type="ChEBI" id="CHEBI:57783"/>
        <dbReference type="ChEBI" id="CHEBI:58349"/>
        <dbReference type="EC" id="1.14.12.17"/>
    </reaction>
</comment>
<dbReference type="InterPro" id="IPR012292">
    <property type="entry name" value="Globin/Proto"/>
</dbReference>
<dbReference type="PRINTS" id="PR00410">
    <property type="entry name" value="PHEHYDRXLASE"/>
</dbReference>
<dbReference type="InterPro" id="IPR017927">
    <property type="entry name" value="FAD-bd_FR_type"/>
</dbReference>
<organism evidence="14 15">
    <name type="scientific">Carbonactinospora thermoautotrophica</name>
    <dbReference type="NCBI Taxonomy" id="1469144"/>
    <lineage>
        <taxon>Bacteria</taxon>
        <taxon>Bacillati</taxon>
        <taxon>Actinomycetota</taxon>
        <taxon>Actinomycetes</taxon>
        <taxon>Kitasatosporales</taxon>
        <taxon>Carbonactinosporaceae</taxon>
        <taxon>Carbonactinospora</taxon>
    </lineage>
</organism>
<dbReference type="InterPro" id="IPR017938">
    <property type="entry name" value="Riboflavin_synthase-like_b-brl"/>
</dbReference>
<evidence type="ECO:0000256" key="3">
    <source>
        <dbReference type="ARBA" id="ARBA00006401"/>
    </source>
</evidence>
<evidence type="ECO:0000256" key="10">
    <source>
        <dbReference type="ARBA" id="ARBA00049433"/>
    </source>
</evidence>
<dbReference type="GO" id="GO:0008941">
    <property type="term" value="F:nitric oxide dioxygenase NAD(P)H activity"/>
    <property type="evidence" value="ECO:0007669"/>
    <property type="project" value="UniProtKB-EC"/>
</dbReference>
<dbReference type="EC" id="1.14.12.17" evidence="4"/>
<dbReference type="PROSITE" id="PS01033">
    <property type="entry name" value="GLOBIN"/>
    <property type="match status" value="1"/>
</dbReference>
<evidence type="ECO:0000313" key="14">
    <source>
        <dbReference type="EMBL" id="KWX01371.1"/>
    </source>
</evidence>
<evidence type="ECO:0000256" key="4">
    <source>
        <dbReference type="ARBA" id="ARBA00012229"/>
    </source>
</evidence>
<dbReference type="Pfam" id="PF00175">
    <property type="entry name" value="NAD_binding_1"/>
    <property type="match status" value="1"/>
</dbReference>
<accession>A0A132MU45</accession>